<dbReference type="SUPFAM" id="SSF53756">
    <property type="entry name" value="UDP-Glycosyltransferase/glycogen phosphorylase"/>
    <property type="match status" value="1"/>
</dbReference>
<dbReference type="PANTHER" id="PTHR12526:SF630">
    <property type="entry name" value="GLYCOSYLTRANSFERASE"/>
    <property type="match status" value="1"/>
</dbReference>
<dbReference type="Pfam" id="PF13692">
    <property type="entry name" value="Glyco_trans_1_4"/>
    <property type="match status" value="1"/>
</dbReference>
<proteinExistence type="predicted"/>
<comment type="caution">
    <text evidence="1">The sequence shown here is derived from an EMBL/GenBank/DDBJ whole genome shotgun (WGS) entry which is preliminary data.</text>
</comment>
<dbReference type="EMBL" id="JADJUC010000007">
    <property type="protein sequence ID" value="MBK8524115.1"/>
    <property type="molecule type" value="Genomic_DNA"/>
</dbReference>
<evidence type="ECO:0000313" key="2">
    <source>
        <dbReference type="Proteomes" id="UP000886689"/>
    </source>
</evidence>
<name>A0A9D7PQH2_9PROT</name>
<dbReference type="CDD" id="cd03801">
    <property type="entry name" value="GT4_PimA-like"/>
    <property type="match status" value="1"/>
</dbReference>
<sequence length="327" mass="35732">MKRILFLSKGEDSSSTRYRALQFFPLLRDDGFEVAHATAAGGLLPLLSACRQAAAADVVVVLRKTFPAPVQWLLRRCARRLVFDFDDAIFCNTDCSPSATRMRRFAAMVGDCDHVMAGNAFLQRQAEAFNREVTRVPTALAAERYAAAAEKATGSIDLVWIGSSSTRKYLVDALPCLSAAAARVPGLRLKVIADFDLPEAGLPVLPVRWQADSEARELASAHIGIAPMRDDDWSRGKCALKVLQYMAAGLPVVSSRCGVNAEIVEDGVDGFLVDEEEGWAARIAELAADTRLRETMGAAGRQKVMAGFDLRPVYQRLRSVLDEVLRD</sequence>
<accession>A0A9D7PQH2</accession>
<dbReference type="Gene3D" id="3.40.50.2000">
    <property type="entry name" value="Glycogen Phosphorylase B"/>
    <property type="match status" value="1"/>
</dbReference>
<dbReference type="AlphaFoldDB" id="A0A9D7PQH2"/>
<evidence type="ECO:0000313" key="1">
    <source>
        <dbReference type="EMBL" id="MBK8524115.1"/>
    </source>
</evidence>
<protein>
    <submittedName>
        <fullName evidence="1">Glycosyltransferase family 4 protein</fullName>
    </submittedName>
</protein>
<dbReference type="Proteomes" id="UP000886689">
    <property type="component" value="Unassembled WGS sequence"/>
</dbReference>
<reference evidence="1" key="1">
    <citation type="submission" date="2020-10" db="EMBL/GenBank/DDBJ databases">
        <title>Connecting structure to function with the recovery of over 1000 high-quality activated sludge metagenome-assembled genomes encoding full-length rRNA genes using long-read sequencing.</title>
        <authorList>
            <person name="Singleton C.M."/>
            <person name="Petriglieri F."/>
            <person name="Kristensen J.M."/>
            <person name="Kirkegaard R.H."/>
            <person name="Michaelsen T.Y."/>
            <person name="Andersen M.H."/>
            <person name="Karst S.M."/>
            <person name="Dueholm M.S."/>
            <person name="Nielsen P.H."/>
            <person name="Albertsen M."/>
        </authorList>
    </citation>
    <scope>NUCLEOTIDE SEQUENCE</scope>
    <source>
        <strain evidence="1">Hirt_18-Q3-R61-65_BATAC.395</strain>
    </source>
</reference>
<organism evidence="1 2">
    <name type="scientific">Candidatus Proximibacter danicus</name>
    <dbReference type="NCBI Taxonomy" id="2954365"/>
    <lineage>
        <taxon>Bacteria</taxon>
        <taxon>Pseudomonadati</taxon>
        <taxon>Pseudomonadota</taxon>
        <taxon>Betaproteobacteria</taxon>
        <taxon>Candidatus Proximibacter</taxon>
    </lineage>
</organism>
<gene>
    <name evidence="1" type="ORF">IPL58_08295</name>
</gene>
<dbReference type="PANTHER" id="PTHR12526">
    <property type="entry name" value="GLYCOSYLTRANSFERASE"/>
    <property type="match status" value="1"/>
</dbReference>